<dbReference type="CDD" id="cd03230">
    <property type="entry name" value="ABC_DR_subfamily_A"/>
    <property type="match status" value="1"/>
</dbReference>
<dbReference type="InterPro" id="IPR017871">
    <property type="entry name" value="ABC_transporter-like_CS"/>
</dbReference>
<evidence type="ECO:0000313" key="5">
    <source>
        <dbReference type="EMBL" id="MBI1622379.1"/>
    </source>
</evidence>
<sequence>MENDARPLSIDGLTVAYGARKVLDGLELHIGRGEIFGLLGPNAAGKTTLIRTICGRLKPADGLVRVSGQTGRDRLRHIGLAPQEIALYPHLTVQENLEVFGRLSGISRSALSERVEWASAASQVTERLGERVSLLSGGWKRRVNIAAAILHLPSLLILDEPTAGVDLAARNHLHEVITNLSLEGMGVLLATHDLDQAEGICSRVGLLQAGKLALQGVPRQLISDAFADRKEVIIELRRAPPAAHIDLLEAAGFARQDGVTSWVMLSGNEAPQLERLAQALVRSGLELKEIRLREPGLNSLFLRVIRDKAPAQ</sequence>
<proteinExistence type="inferred from homology"/>
<dbReference type="PANTHER" id="PTHR43038:SF3">
    <property type="entry name" value="ABC TRANSPORTER G FAMILY MEMBER 20 ISOFORM X1"/>
    <property type="match status" value="1"/>
</dbReference>
<evidence type="ECO:0000256" key="2">
    <source>
        <dbReference type="ARBA" id="ARBA00022741"/>
    </source>
</evidence>
<comment type="caution">
    <text evidence="5">The sequence shown here is derived from an EMBL/GenBank/DDBJ whole genome shotgun (WGS) entry which is preliminary data.</text>
</comment>
<dbReference type="Gene3D" id="3.40.50.300">
    <property type="entry name" value="P-loop containing nucleotide triphosphate hydrolases"/>
    <property type="match status" value="1"/>
</dbReference>
<evidence type="ECO:0000259" key="4">
    <source>
        <dbReference type="PROSITE" id="PS50893"/>
    </source>
</evidence>
<reference evidence="5 6" key="1">
    <citation type="submission" date="2020-10" db="EMBL/GenBank/DDBJ databases">
        <title>Aquamicrobium zhengzhouensis sp. nov., a exopolysaccharide producing bacterium isolated from farmland soil.</title>
        <authorList>
            <person name="Wang X."/>
        </authorList>
    </citation>
    <scope>NUCLEOTIDE SEQUENCE [LARGE SCALE GENOMIC DNA]</scope>
    <source>
        <strain evidence="6">cd-1</strain>
    </source>
</reference>
<name>A0ABS0SGE4_9HYPH</name>
<dbReference type="GO" id="GO:0005524">
    <property type="term" value="F:ATP binding"/>
    <property type="evidence" value="ECO:0007669"/>
    <property type="project" value="UniProtKB-KW"/>
</dbReference>
<dbReference type="InterPro" id="IPR027417">
    <property type="entry name" value="P-loop_NTPase"/>
</dbReference>
<dbReference type="RefSeq" id="WP_198477920.1">
    <property type="nucleotide sequence ID" value="NZ_JADGMQ010000016.1"/>
</dbReference>
<accession>A0ABS0SGE4</accession>
<organism evidence="5 6">
    <name type="scientific">Aquamicrobium zhengzhouense</name>
    <dbReference type="NCBI Taxonomy" id="2781738"/>
    <lineage>
        <taxon>Bacteria</taxon>
        <taxon>Pseudomonadati</taxon>
        <taxon>Pseudomonadota</taxon>
        <taxon>Alphaproteobacteria</taxon>
        <taxon>Hyphomicrobiales</taxon>
        <taxon>Phyllobacteriaceae</taxon>
        <taxon>Aquamicrobium</taxon>
    </lineage>
</organism>
<dbReference type="InterPro" id="IPR003593">
    <property type="entry name" value="AAA+_ATPase"/>
</dbReference>
<dbReference type="SMART" id="SM00382">
    <property type="entry name" value="AAA"/>
    <property type="match status" value="1"/>
</dbReference>
<keyword evidence="3 5" id="KW-0067">ATP-binding</keyword>
<evidence type="ECO:0000256" key="3">
    <source>
        <dbReference type="ARBA" id="ARBA00022840"/>
    </source>
</evidence>
<feature type="domain" description="ABC transporter" evidence="4">
    <location>
        <begin position="8"/>
        <end position="234"/>
    </location>
</feature>
<dbReference type="EMBL" id="JADGMQ010000016">
    <property type="protein sequence ID" value="MBI1622379.1"/>
    <property type="molecule type" value="Genomic_DNA"/>
</dbReference>
<dbReference type="PANTHER" id="PTHR43038">
    <property type="entry name" value="ATP-BINDING CASSETTE, SUB-FAMILY H, MEMBER 1"/>
    <property type="match status" value="1"/>
</dbReference>
<dbReference type="PROSITE" id="PS00211">
    <property type="entry name" value="ABC_TRANSPORTER_1"/>
    <property type="match status" value="1"/>
</dbReference>
<dbReference type="Pfam" id="PF00005">
    <property type="entry name" value="ABC_tran"/>
    <property type="match status" value="1"/>
</dbReference>
<dbReference type="SUPFAM" id="SSF52540">
    <property type="entry name" value="P-loop containing nucleoside triphosphate hydrolases"/>
    <property type="match status" value="1"/>
</dbReference>
<dbReference type="PROSITE" id="PS50893">
    <property type="entry name" value="ABC_TRANSPORTER_2"/>
    <property type="match status" value="1"/>
</dbReference>
<gene>
    <name evidence="5" type="ORF">IOD40_17095</name>
</gene>
<comment type="similarity">
    <text evidence="1">Belongs to the ABC transporter superfamily.</text>
</comment>
<dbReference type="Proteomes" id="UP000601789">
    <property type="component" value="Unassembled WGS sequence"/>
</dbReference>
<evidence type="ECO:0000256" key="1">
    <source>
        <dbReference type="ARBA" id="ARBA00005417"/>
    </source>
</evidence>
<protein>
    <submittedName>
        <fullName evidence="5">ABC transporter ATP-binding protein</fullName>
    </submittedName>
</protein>
<evidence type="ECO:0000313" key="6">
    <source>
        <dbReference type="Proteomes" id="UP000601789"/>
    </source>
</evidence>
<dbReference type="InterPro" id="IPR003439">
    <property type="entry name" value="ABC_transporter-like_ATP-bd"/>
</dbReference>
<keyword evidence="2" id="KW-0547">Nucleotide-binding</keyword>
<keyword evidence="6" id="KW-1185">Reference proteome</keyword>